<accession>A0ABR2MNU4</accession>
<evidence type="ECO:0000313" key="1">
    <source>
        <dbReference type="EMBL" id="KAK8965557.1"/>
    </source>
</evidence>
<name>A0ABR2MNU4_9ASPA</name>
<dbReference type="EMBL" id="JBBWWR010000006">
    <property type="protein sequence ID" value="KAK8965557.1"/>
    <property type="molecule type" value="Genomic_DNA"/>
</dbReference>
<evidence type="ECO:0000313" key="2">
    <source>
        <dbReference type="Proteomes" id="UP001412067"/>
    </source>
</evidence>
<sequence length="91" mass="10360">MGRGLLSNASRCRSGLLFSASCYLLHRFPMPQIHIAARTPETLAYEEVRAFDRPSCARGDYGESAVLPKQSSFGFWTRFQEKLVQMKVMEK</sequence>
<comment type="caution">
    <text evidence="1">The sequence shown here is derived from an EMBL/GenBank/DDBJ whole genome shotgun (WGS) entry which is preliminary data.</text>
</comment>
<gene>
    <name evidence="1" type="ORF">KSP40_PGU017494</name>
</gene>
<reference evidence="1 2" key="1">
    <citation type="journal article" date="2022" name="Nat. Plants">
        <title>Genomes of leafy and leafless Platanthera orchids illuminate the evolution of mycoheterotrophy.</title>
        <authorList>
            <person name="Li M.H."/>
            <person name="Liu K.W."/>
            <person name="Li Z."/>
            <person name="Lu H.C."/>
            <person name="Ye Q.L."/>
            <person name="Zhang D."/>
            <person name="Wang J.Y."/>
            <person name="Li Y.F."/>
            <person name="Zhong Z.M."/>
            <person name="Liu X."/>
            <person name="Yu X."/>
            <person name="Liu D.K."/>
            <person name="Tu X.D."/>
            <person name="Liu B."/>
            <person name="Hao Y."/>
            <person name="Liao X.Y."/>
            <person name="Jiang Y.T."/>
            <person name="Sun W.H."/>
            <person name="Chen J."/>
            <person name="Chen Y.Q."/>
            <person name="Ai Y."/>
            <person name="Zhai J.W."/>
            <person name="Wu S.S."/>
            <person name="Zhou Z."/>
            <person name="Hsiao Y.Y."/>
            <person name="Wu W.L."/>
            <person name="Chen Y.Y."/>
            <person name="Lin Y.F."/>
            <person name="Hsu J.L."/>
            <person name="Li C.Y."/>
            <person name="Wang Z.W."/>
            <person name="Zhao X."/>
            <person name="Zhong W.Y."/>
            <person name="Ma X.K."/>
            <person name="Ma L."/>
            <person name="Huang J."/>
            <person name="Chen G.Z."/>
            <person name="Huang M.Z."/>
            <person name="Huang L."/>
            <person name="Peng D.H."/>
            <person name="Luo Y.B."/>
            <person name="Zou S.Q."/>
            <person name="Chen S.P."/>
            <person name="Lan S."/>
            <person name="Tsai W.C."/>
            <person name="Van de Peer Y."/>
            <person name="Liu Z.J."/>
        </authorList>
    </citation>
    <scope>NUCLEOTIDE SEQUENCE [LARGE SCALE GENOMIC DNA]</scope>
    <source>
        <strain evidence="1">Lor288</strain>
    </source>
</reference>
<protein>
    <recommendedName>
        <fullName evidence="3">Secreted protein</fullName>
    </recommendedName>
</protein>
<keyword evidence="2" id="KW-1185">Reference proteome</keyword>
<organism evidence="1 2">
    <name type="scientific">Platanthera guangdongensis</name>
    <dbReference type="NCBI Taxonomy" id="2320717"/>
    <lineage>
        <taxon>Eukaryota</taxon>
        <taxon>Viridiplantae</taxon>
        <taxon>Streptophyta</taxon>
        <taxon>Embryophyta</taxon>
        <taxon>Tracheophyta</taxon>
        <taxon>Spermatophyta</taxon>
        <taxon>Magnoliopsida</taxon>
        <taxon>Liliopsida</taxon>
        <taxon>Asparagales</taxon>
        <taxon>Orchidaceae</taxon>
        <taxon>Orchidoideae</taxon>
        <taxon>Orchideae</taxon>
        <taxon>Orchidinae</taxon>
        <taxon>Platanthera</taxon>
    </lineage>
</organism>
<proteinExistence type="predicted"/>
<dbReference type="Proteomes" id="UP001412067">
    <property type="component" value="Unassembled WGS sequence"/>
</dbReference>
<evidence type="ECO:0008006" key="3">
    <source>
        <dbReference type="Google" id="ProtNLM"/>
    </source>
</evidence>